<reference evidence="7 8" key="1">
    <citation type="submission" date="2024-02" db="EMBL/GenBank/DDBJ databases">
        <title>New especies of Spiribacter isolated from saline water.</title>
        <authorList>
            <person name="Leon M.J."/>
            <person name="De La Haba R."/>
            <person name="Sanchez-Porro C."/>
            <person name="Ventosa A."/>
        </authorList>
    </citation>
    <scope>NUCLEOTIDE SEQUENCE [LARGE SCALE GENOMIC DNA]</scope>
    <source>
        <strain evidence="8">ag22IC6-390</strain>
    </source>
</reference>
<dbReference type="SMART" id="SM00528">
    <property type="entry name" value="HNS"/>
    <property type="match status" value="1"/>
</dbReference>
<dbReference type="RefSeq" id="WP_367958776.1">
    <property type="nucleotide sequence ID" value="NZ_JBAKFK010000002.1"/>
</dbReference>
<comment type="similarity">
    <text evidence="2">Belongs to the histone-like protein H-NS family.</text>
</comment>
<dbReference type="Proteomes" id="UP001556709">
    <property type="component" value="Unassembled WGS sequence"/>
</dbReference>
<proteinExistence type="inferred from homology"/>
<evidence type="ECO:0000256" key="3">
    <source>
        <dbReference type="ARBA" id="ARBA00022490"/>
    </source>
</evidence>
<evidence type="ECO:0000259" key="6">
    <source>
        <dbReference type="SMART" id="SM00528"/>
    </source>
</evidence>
<comment type="subcellular location">
    <subcellularLocation>
        <location evidence="1">Cytoplasm</location>
        <location evidence="1">Nucleoid</location>
    </subcellularLocation>
</comment>
<keyword evidence="8" id="KW-1185">Reference proteome</keyword>
<comment type="caution">
    <text evidence="7">The sequence shown here is derived from an EMBL/GenBank/DDBJ whole genome shotgun (WGS) entry which is preliminary data.</text>
</comment>
<dbReference type="SUPFAM" id="SSF81273">
    <property type="entry name" value="H-NS histone-like proteins"/>
    <property type="match status" value="1"/>
</dbReference>
<evidence type="ECO:0000256" key="1">
    <source>
        <dbReference type="ARBA" id="ARBA00004453"/>
    </source>
</evidence>
<dbReference type="Gene3D" id="4.10.430.10">
    <property type="entry name" value="Histone-like protein H-NS, C-terminal domain"/>
    <property type="match status" value="1"/>
</dbReference>
<dbReference type="PANTHER" id="PTHR38097">
    <property type="match status" value="1"/>
</dbReference>
<dbReference type="PANTHER" id="PTHR38097:SF2">
    <property type="entry name" value="DNA-BINDING PROTEIN STPA"/>
    <property type="match status" value="1"/>
</dbReference>
<keyword evidence="3" id="KW-0963">Cytoplasm</keyword>
<protein>
    <submittedName>
        <fullName evidence="7">H-NS histone family protein</fullName>
    </submittedName>
</protein>
<feature type="domain" description="DNA-binding protein H-NS-like C-terminal" evidence="6">
    <location>
        <begin position="82"/>
        <end position="129"/>
    </location>
</feature>
<gene>
    <name evidence="7" type="ORF">V6X73_04610</name>
</gene>
<evidence type="ECO:0000256" key="2">
    <source>
        <dbReference type="ARBA" id="ARBA00010610"/>
    </source>
</evidence>
<dbReference type="EMBL" id="JBAKFM010000002">
    <property type="protein sequence ID" value="MEX0469003.1"/>
    <property type="molecule type" value="Genomic_DNA"/>
</dbReference>
<organism evidence="7 8">
    <name type="scientific">Spiribacter pallidus</name>
    <dbReference type="NCBI Taxonomy" id="1987936"/>
    <lineage>
        <taxon>Bacteria</taxon>
        <taxon>Pseudomonadati</taxon>
        <taxon>Pseudomonadota</taxon>
        <taxon>Gammaproteobacteria</taxon>
        <taxon>Chromatiales</taxon>
        <taxon>Ectothiorhodospiraceae</taxon>
        <taxon>Spiribacter</taxon>
    </lineage>
</organism>
<feature type="region of interest" description="Disordered" evidence="5">
    <location>
        <begin position="82"/>
        <end position="111"/>
    </location>
</feature>
<accession>A0ABV3TBK1</accession>
<evidence type="ECO:0000313" key="8">
    <source>
        <dbReference type="Proteomes" id="UP001556709"/>
    </source>
</evidence>
<dbReference type="Pfam" id="PF00816">
    <property type="entry name" value="Histone_HNS"/>
    <property type="match status" value="1"/>
</dbReference>
<dbReference type="InterPro" id="IPR037150">
    <property type="entry name" value="H-NS_C_dom_sf"/>
</dbReference>
<evidence type="ECO:0000313" key="7">
    <source>
        <dbReference type="EMBL" id="MEX0469003.1"/>
    </source>
</evidence>
<keyword evidence="4" id="KW-0238">DNA-binding</keyword>
<sequence>MTLVFCFFLDYITRAFQATNPTHKEDIMDLSNYTTEQLNQLKKDIDKEIQGRRKEDAKKAQNELKQVAERYGFTLSDLVGGQPARTRTKAKVRFQHPSDASKTWSGRGRKPAWVKEWEAKGRSLDELRVD</sequence>
<evidence type="ECO:0000256" key="4">
    <source>
        <dbReference type="ARBA" id="ARBA00023125"/>
    </source>
</evidence>
<name>A0ABV3TBK1_9GAMM</name>
<dbReference type="InterPro" id="IPR027444">
    <property type="entry name" value="H-NS_C_dom"/>
</dbReference>
<evidence type="ECO:0000256" key="5">
    <source>
        <dbReference type="SAM" id="MobiDB-lite"/>
    </source>
</evidence>